<accession>A0A835CJC8</accession>
<evidence type="ECO:0000313" key="2">
    <source>
        <dbReference type="EMBL" id="KAF7842145.1"/>
    </source>
</evidence>
<feature type="region of interest" description="Disordered" evidence="1">
    <location>
        <begin position="151"/>
        <end position="173"/>
    </location>
</feature>
<keyword evidence="3" id="KW-1185">Reference proteome</keyword>
<organism evidence="2 3">
    <name type="scientific">Senna tora</name>
    <dbReference type="NCBI Taxonomy" id="362788"/>
    <lineage>
        <taxon>Eukaryota</taxon>
        <taxon>Viridiplantae</taxon>
        <taxon>Streptophyta</taxon>
        <taxon>Embryophyta</taxon>
        <taxon>Tracheophyta</taxon>
        <taxon>Spermatophyta</taxon>
        <taxon>Magnoliopsida</taxon>
        <taxon>eudicotyledons</taxon>
        <taxon>Gunneridae</taxon>
        <taxon>Pentapetalae</taxon>
        <taxon>rosids</taxon>
        <taxon>fabids</taxon>
        <taxon>Fabales</taxon>
        <taxon>Fabaceae</taxon>
        <taxon>Caesalpinioideae</taxon>
        <taxon>Cassia clade</taxon>
        <taxon>Senna</taxon>
    </lineage>
</organism>
<dbReference type="Proteomes" id="UP000634136">
    <property type="component" value="Unassembled WGS sequence"/>
</dbReference>
<dbReference type="EMBL" id="JAAIUW010000002">
    <property type="protein sequence ID" value="KAF7842145.1"/>
    <property type="molecule type" value="Genomic_DNA"/>
</dbReference>
<evidence type="ECO:0000256" key="1">
    <source>
        <dbReference type="SAM" id="MobiDB-lite"/>
    </source>
</evidence>
<evidence type="ECO:0000313" key="3">
    <source>
        <dbReference type="Proteomes" id="UP000634136"/>
    </source>
</evidence>
<proteinExistence type="predicted"/>
<gene>
    <name evidence="2" type="ORF">G2W53_004443</name>
</gene>
<sequence>MPRHLQVRKLTEVRILQKHGTTKKLLKERSELAQAIQGLEIYVQSFSAMNFEFKFSSGVQKISSLVYCLGRLEPLAVPLVRPPTLLVENPVSLTPSSLPPPGATEVVDLEPSRDVAEGAQAETSSVQEGVVNQDLSPIELVVDTAPVVPSPLGPEFEARTPEEVPPYSLVAYG</sequence>
<reference evidence="2" key="1">
    <citation type="submission" date="2020-09" db="EMBL/GenBank/DDBJ databases">
        <title>Genome-Enabled Discovery of Anthraquinone Biosynthesis in Senna tora.</title>
        <authorList>
            <person name="Kang S.-H."/>
            <person name="Pandey R.P."/>
            <person name="Lee C.-M."/>
            <person name="Sim J.-S."/>
            <person name="Jeong J.-T."/>
            <person name="Choi B.-S."/>
            <person name="Jung M."/>
            <person name="Ginzburg D."/>
            <person name="Zhao K."/>
            <person name="Won S.Y."/>
            <person name="Oh T.-J."/>
            <person name="Yu Y."/>
            <person name="Kim N.-H."/>
            <person name="Lee O.R."/>
            <person name="Lee T.-H."/>
            <person name="Bashyal P."/>
            <person name="Kim T.-S."/>
            <person name="Lee W.-H."/>
            <person name="Kawkins C."/>
            <person name="Kim C.-K."/>
            <person name="Kim J.S."/>
            <person name="Ahn B.O."/>
            <person name="Rhee S.Y."/>
            <person name="Sohng J.K."/>
        </authorList>
    </citation>
    <scope>NUCLEOTIDE SEQUENCE</scope>
    <source>
        <tissue evidence="2">Leaf</tissue>
    </source>
</reference>
<comment type="caution">
    <text evidence="2">The sequence shown here is derived from an EMBL/GenBank/DDBJ whole genome shotgun (WGS) entry which is preliminary data.</text>
</comment>
<dbReference type="AlphaFoldDB" id="A0A835CJC8"/>
<protein>
    <submittedName>
        <fullName evidence="2">Uncharacterized protein</fullName>
    </submittedName>
</protein>
<name>A0A835CJC8_9FABA</name>